<comment type="caution">
    <text evidence="12">The sequence shown here is derived from an EMBL/GenBank/DDBJ whole genome shotgun (WGS) entry which is preliminary data.</text>
</comment>
<feature type="compositionally biased region" description="Polar residues" evidence="10">
    <location>
        <begin position="308"/>
        <end position="317"/>
    </location>
</feature>
<dbReference type="InterPro" id="IPR013087">
    <property type="entry name" value="Znf_C2H2_type"/>
</dbReference>
<keyword evidence="5" id="KW-0156">Chromatin regulator</keyword>
<feature type="region of interest" description="Disordered" evidence="10">
    <location>
        <begin position="233"/>
        <end position="326"/>
    </location>
</feature>
<keyword evidence="7" id="KW-0804">Transcription</keyword>
<dbReference type="Pfam" id="PF13912">
    <property type="entry name" value="zf-C2H2_6"/>
    <property type="match status" value="1"/>
</dbReference>
<feature type="compositionally biased region" description="Acidic residues" evidence="10">
    <location>
        <begin position="234"/>
        <end position="246"/>
    </location>
</feature>
<dbReference type="EMBL" id="JACGWN010000010">
    <property type="protein sequence ID" value="KAL0426503.1"/>
    <property type="molecule type" value="Genomic_DNA"/>
</dbReference>
<feature type="domain" description="C2H2-type" evidence="11">
    <location>
        <begin position="321"/>
        <end position="348"/>
    </location>
</feature>
<proteinExistence type="inferred from homology"/>
<keyword evidence="3" id="KW-0678">Repressor</keyword>
<evidence type="ECO:0000256" key="5">
    <source>
        <dbReference type="ARBA" id="ARBA00022853"/>
    </source>
</evidence>
<dbReference type="GO" id="GO:0016787">
    <property type="term" value="F:hydrolase activity"/>
    <property type="evidence" value="ECO:0007669"/>
    <property type="project" value="UniProtKB-KW"/>
</dbReference>
<evidence type="ECO:0000256" key="7">
    <source>
        <dbReference type="ARBA" id="ARBA00023163"/>
    </source>
</evidence>
<evidence type="ECO:0000256" key="10">
    <source>
        <dbReference type="SAM" id="MobiDB-lite"/>
    </source>
</evidence>
<feature type="compositionally biased region" description="Basic and acidic residues" evidence="10">
    <location>
        <begin position="247"/>
        <end position="263"/>
    </location>
</feature>
<sequence>MEFWGVEVKSGEPLKVLPGDGMVLHLSQACLGELKKEKGNESVCLFVNVDGKKLVLGTLFTEKLPQQQFDLVFDQDFELSHNWKSGSVYFFGYKAANPFEEEYPLIWLYILNVSLNIVVLNTLNQVYDSESEDDIPLSIAKNGKPESKAKQEKPVEAEKASAAKGKESDAGKKKGKLEEPNKDVKSQEDDESSDEDVMSEDDDEDDSEGSLTESFKGIWKLCHVCSTAIARIFDEDDEDESDDESDESNKETPKKVEQSKKQPVESATKTPVPNKKAKATPQKTDGKKSGGHVDTPYPAKQAGKTAANKPNQQTPKSGGSHACKSCNRTFGSEQALESHSKAKHSGGK</sequence>
<dbReference type="InterPro" id="IPR041232">
    <property type="entry name" value="NPL"/>
</dbReference>
<keyword evidence="9" id="KW-0862">Zinc</keyword>
<evidence type="ECO:0000256" key="9">
    <source>
        <dbReference type="PROSITE-ProRule" id="PRU00042"/>
    </source>
</evidence>
<feature type="region of interest" description="Disordered" evidence="10">
    <location>
        <begin position="136"/>
        <end position="213"/>
    </location>
</feature>
<keyword evidence="9" id="KW-0863">Zinc-finger</keyword>
<dbReference type="Pfam" id="PF17800">
    <property type="entry name" value="NPL"/>
    <property type="match status" value="1"/>
</dbReference>
<feature type="compositionally biased region" description="Acidic residues" evidence="10">
    <location>
        <begin position="188"/>
        <end position="208"/>
    </location>
</feature>
<dbReference type="FunFam" id="2.60.120.340:FF:000004">
    <property type="entry name" value="Histone deacetylase HDT1"/>
    <property type="match status" value="1"/>
</dbReference>
<gene>
    <name evidence="12" type="ORF">Slati_2825100</name>
</gene>
<keyword evidence="8" id="KW-0539">Nucleus</keyword>
<keyword evidence="6" id="KW-0805">Transcription regulation</keyword>
<evidence type="ECO:0000256" key="8">
    <source>
        <dbReference type="ARBA" id="ARBA00023242"/>
    </source>
</evidence>
<evidence type="ECO:0000313" key="12">
    <source>
        <dbReference type="EMBL" id="KAL0426503.1"/>
    </source>
</evidence>
<reference evidence="12" key="2">
    <citation type="journal article" date="2024" name="Plant">
        <title>Genomic evolution and insights into agronomic trait innovations of Sesamum species.</title>
        <authorList>
            <person name="Miao H."/>
            <person name="Wang L."/>
            <person name="Qu L."/>
            <person name="Liu H."/>
            <person name="Sun Y."/>
            <person name="Le M."/>
            <person name="Wang Q."/>
            <person name="Wei S."/>
            <person name="Zheng Y."/>
            <person name="Lin W."/>
            <person name="Duan Y."/>
            <person name="Cao H."/>
            <person name="Xiong S."/>
            <person name="Wang X."/>
            <person name="Wei L."/>
            <person name="Li C."/>
            <person name="Ma Q."/>
            <person name="Ju M."/>
            <person name="Zhao R."/>
            <person name="Li G."/>
            <person name="Mu C."/>
            <person name="Tian Q."/>
            <person name="Mei H."/>
            <person name="Zhang T."/>
            <person name="Gao T."/>
            <person name="Zhang H."/>
        </authorList>
    </citation>
    <scope>NUCLEOTIDE SEQUENCE</scope>
    <source>
        <strain evidence="12">KEN1</strain>
    </source>
</reference>
<evidence type="ECO:0000256" key="6">
    <source>
        <dbReference type="ARBA" id="ARBA00023015"/>
    </source>
</evidence>
<dbReference type="GO" id="GO:0008270">
    <property type="term" value="F:zinc ion binding"/>
    <property type="evidence" value="ECO:0007669"/>
    <property type="project" value="UniProtKB-KW"/>
</dbReference>
<comment type="similarity">
    <text evidence="2">Belongs to the histone deacetylase HD2 family.</text>
</comment>
<comment type="subcellular location">
    <subcellularLocation>
        <location evidence="1">Nucleus</location>
        <location evidence="1">Nucleolus</location>
    </subcellularLocation>
</comment>
<evidence type="ECO:0000256" key="4">
    <source>
        <dbReference type="ARBA" id="ARBA00022801"/>
    </source>
</evidence>
<accession>A0AAW2VBG0</accession>
<dbReference type="PROSITE" id="PS50157">
    <property type="entry name" value="ZINC_FINGER_C2H2_2"/>
    <property type="match status" value="1"/>
</dbReference>
<dbReference type="GO" id="GO:0006325">
    <property type="term" value="P:chromatin organization"/>
    <property type="evidence" value="ECO:0007669"/>
    <property type="project" value="UniProtKB-KW"/>
</dbReference>
<protein>
    <submittedName>
        <fullName evidence="12">Histone deacetylase HDT1</fullName>
    </submittedName>
</protein>
<dbReference type="AlphaFoldDB" id="A0AAW2VBG0"/>
<feature type="compositionally biased region" description="Basic and acidic residues" evidence="10">
    <location>
        <begin position="143"/>
        <end position="187"/>
    </location>
</feature>
<keyword evidence="9" id="KW-0479">Metal-binding</keyword>
<evidence type="ECO:0000256" key="2">
    <source>
        <dbReference type="ARBA" id="ARBA00006673"/>
    </source>
</evidence>
<dbReference type="PROSITE" id="PS00028">
    <property type="entry name" value="ZINC_FINGER_C2H2_1"/>
    <property type="match status" value="1"/>
</dbReference>
<dbReference type="GO" id="GO:0005730">
    <property type="term" value="C:nucleolus"/>
    <property type="evidence" value="ECO:0007669"/>
    <property type="project" value="UniProtKB-SubCell"/>
</dbReference>
<evidence type="ECO:0000256" key="3">
    <source>
        <dbReference type="ARBA" id="ARBA00022491"/>
    </source>
</evidence>
<reference evidence="12" key="1">
    <citation type="submission" date="2020-06" db="EMBL/GenBank/DDBJ databases">
        <authorList>
            <person name="Li T."/>
            <person name="Hu X."/>
            <person name="Zhang T."/>
            <person name="Song X."/>
            <person name="Zhang H."/>
            <person name="Dai N."/>
            <person name="Sheng W."/>
            <person name="Hou X."/>
            <person name="Wei L."/>
        </authorList>
    </citation>
    <scope>NUCLEOTIDE SEQUENCE</scope>
    <source>
        <strain evidence="12">KEN1</strain>
        <tissue evidence="12">Leaf</tissue>
    </source>
</reference>
<dbReference type="Gene3D" id="2.60.120.340">
    <property type="entry name" value="Nucleoplasmin core domain"/>
    <property type="match status" value="1"/>
</dbReference>
<organism evidence="12">
    <name type="scientific">Sesamum latifolium</name>
    <dbReference type="NCBI Taxonomy" id="2727402"/>
    <lineage>
        <taxon>Eukaryota</taxon>
        <taxon>Viridiplantae</taxon>
        <taxon>Streptophyta</taxon>
        <taxon>Embryophyta</taxon>
        <taxon>Tracheophyta</taxon>
        <taxon>Spermatophyta</taxon>
        <taxon>Magnoliopsida</taxon>
        <taxon>eudicotyledons</taxon>
        <taxon>Gunneridae</taxon>
        <taxon>Pentapetalae</taxon>
        <taxon>asterids</taxon>
        <taxon>lamiids</taxon>
        <taxon>Lamiales</taxon>
        <taxon>Pedaliaceae</taxon>
        <taxon>Sesamum</taxon>
    </lineage>
</organism>
<evidence type="ECO:0000259" key="11">
    <source>
        <dbReference type="PROSITE" id="PS50157"/>
    </source>
</evidence>
<name>A0AAW2VBG0_9LAMI</name>
<keyword evidence="4" id="KW-0378">Hydrolase</keyword>
<evidence type="ECO:0000256" key="1">
    <source>
        <dbReference type="ARBA" id="ARBA00004604"/>
    </source>
</evidence>